<keyword evidence="4" id="KW-1185">Reference proteome</keyword>
<evidence type="ECO:0000259" key="2">
    <source>
        <dbReference type="Pfam" id="PF06580"/>
    </source>
</evidence>
<proteinExistence type="predicted"/>
<reference evidence="3 4" key="1">
    <citation type="submission" date="2019-08" db="EMBL/GenBank/DDBJ databases">
        <authorList>
            <person name="Shi S."/>
        </authorList>
    </citation>
    <scope>NUCLEOTIDE SEQUENCE [LARGE SCALE GENOMIC DNA]</scope>
    <source>
        <strain evidence="3 4">GY10130</strain>
    </source>
</reference>
<keyword evidence="1" id="KW-1133">Transmembrane helix</keyword>
<feature type="transmembrane region" description="Helical" evidence="1">
    <location>
        <begin position="40"/>
        <end position="60"/>
    </location>
</feature>
<sequence length="341" mass="38498">MYSLKLILLYIGWALLWAMVQVLVLYQAGYAWELTVTDGLVTNGAIVLGGYVIGSCLRFYQPELKNVAYLLGSTLVLAGLGVAAAEWVLEQALNGQTAYLQFVDATLPVRFAFAWLMLLFMALLHGLWAYMREQQQAEERKLSLEKLAREAELHTLQQKLQPHFLFNSLNSISALIGARPEQARCMTQQLSEFLRGTLRKDDQQLVPLQDELQHLQLYLDIEKVRFGHRLQTVLEHQSETLTLQLPVLLLQPVVENAIKFGLYDTLGDTTIRLSARAEAGQLVLVVQNPYDPATLQPRRGTGFGLDSVRRRLYLLYARPDLLTTEQSGALFITTIKIPQSL</sequence>
<feature type="transmembrane region" description="Helical" evidence="1">
    <location>
        <begin position="7"/>
        <end position="28"/>
    </location>
</feature>
<dbReference type="InterPro" id="IPR050640">
    <property type="entry name" value="Bact_2-comp_sensor_kinase"/>
</dbReference>
<dbReference type="Proteomes" id="UP000321926">
    <property type="component" value="Unassembled WGS sequence"/>
</dbReference>
<evidence type="ECO:0000313" key="3">
    <source>
        <dbReference type="EMBL" id="TXK47410.1"/>
    </source>
</evidence>
<dbReference type="EMBL" id="VRTY01000029">
    <property type="protein sequence ID" value="TXK47410.1"/>
    <property type="molecule type" value="Genomic_DNA"/>
</dbReference>
<dbReference type="OrthoDB" id="9792992at2"/>
<keyword evidence="3" id="KW-0418">Kinase</keyword>
<evidence type="ECO:0000256" key="1">
    <source>
        <dbReference type="SAM" id="Phobius"/>
    </source>
</evidence>
<dbReference type="Gene3D" id="3.30.565.10">
    <property type="entry name" value="Histidine kinase-like ATPase, C-terminal domain"/>
    <property type="match status" value="1"/>
</dbReference>
<protein>
    <submittedName>
        <fullName evidence="3">Sensor histidine kinase</fullName>
    </submittedName>
</protein>
<dbReference type="InterPro" id="IPR010559">
    <property type="entry name" value="Sig_transdc_His_kin_internal"/>
</dbReference>
<organism evidence="3 4">
    <name type="scientific">Pontibacter qinzhouensis</name>
    <dbReference type="NCBI Taxonomy" id="2603253"/>
    <lineage>
        <taxon>Bacteria</taxon>
        <taxon>Pseudomonadati</taxon>
        <taxon>Bacteroidota</taxon>
        <taxon>Cytophagia</taxon>
        <taxon>Cytophagales</taxon>
        <taxon>Hymenobacteraceae</taxon>
        <taxon>Pontibacter</taxon>
    </lineage>
</organism>
<dbReference type="AlphaFoldDB" id="A0A5C8KAR6"/>
<dbReference type="InterPro" id="IPR036890">
    <property type="entry name" value="HATPase_C_sf"/>
</dbReference>
<keyword evidence="3" id="KW-0808">Transferase</keyword>
<evidence type="ECO:0000313" key="4">
    <source>
        <dbReference type="Proteomes" id="UP000321926"/>
    </source>
</evidence>
<name>A0A5C8KAR6_9BACT</name>
<feature type="transmembrane region" description="Helical" evidence="1">
    <location>
        <begin position="109"/>
        <end position="131"/>
    </location>
</feature>
<dbReference type="RefSeq" id="WP_147921494.1">
    <property type="nucleotide sequence ID" value="NZ_VRTY01000029.1"/>
</dbReference>
<dbReference type="GO" id="GO:0016020">
    <property type="term" value="C:membrane"/>
    <property type="evidence" value="ECO:0007669"/>
    <property type="project" value="InterPro"/>
</dbReference>
<dbReference type="PANTHER" id="PTHR34220:SF7">
    <property type="entry name" value="SENSOR HISTIDINE KINASE YPDA"/>
    <property type="match status" value="1"/>
</dbReference>
<gene>
    <name evidence="3" type="ORF">FVR03_09430</name>
</gene>
<accession>A0A5C8KAR6</accession>
<dbReference type="PANTHER" id="PTHR34220">
    <property type="entry name" value="SENSOR HISTIDINE KINASE YPDA"/>
    <property type="match status" value="1"/>
</dbReference>
<dbReference type="GO" id="GO:0000155">
    <property type="term" value="F:phosphorelay sensor kinase activity"/>
    <property type="evidence" value="ECO:0007669"/>
    <property type="project" value="InterPro"/>
</dbReference>
<feature type="domain" description="Signal transduction histidine kinase internal region" evidence="2">
    <location>
        <begin position="151"/>
        <end position="230"/>
    </location>
</feature>
<feature type="transmembrane region" description="Helical" evidence="1">
    <location>
        <begin position="67"/>
        <end position="89"/>
    </location>
</feature>
<dbReference type="SUPFAM" id="SSF55874">
    <property type="entry name" value="ATPase domain of HSP90 chaperone/DNA topoisomerase II/histidine kinase"/>
    <property type="match status" value="1"/>
</dbReference>
<keyword evidence="1" id="KW-0812">Transmembrane</keyword>
<comment type="caution">
    <text evidence="3">The sequence shown here is derived from an EMBL/GenBank/DDBJ whole genome shotgun (WGS) entry which is preliminary data.</text>
</comment>
<keyword evidence="1" id="KW-0472">Membrane</keyword>
<dbReference type="Pfam" id="PF06580">
    <property type="entry name" value="His_kinase"/>
    <property type="match status" value="1"/>
</dbReference>